<accession>A0AAV9MYK0</accession>
<protein>
    <recommendedName>
        <fullName evidence="3">SnoaL-like domain-containing protein</fullName>
    </recommendedName>
</protein>
<proteinExistence type="predicted"/>
<sequence>MNGLATREEIGRYIKAWTDTFFIAVHEWNFKDGAFKQQIKRNTNVIDGFDVFIASYELTKDEKVVFSKARASMVKVMVDGLRMTSCEVTLEMMSFTERVTDIFQGDSKDRGKYIPDVMAQSFDANGNMAETFEFTDEGVKVTAGGEVGVPPDAPESFKQKQREECIFNTGRKNPFTLTMVSLQVPRSGTCSPKLTLVTVLSKKPTTEKAEKAEYDDTFKKNLRGAFI</sequence>
<gene>
    <name evidence="1" type="ORF">LTR84_007152</name>
</gene>
<name>A0AAV9MYK0_9EURO</name>
<comment type="caution">
    <text evidence="1">The sequence shown here is derived from an EMBL/GenBank/DDBJ whole genome shotgun (WGS) entry which is preliminary data.</text>
</comment>
<evidence type="ECO:0000313" key="2">
    <source>
        <dbReference type="Proteomes" id="UP001358417"/>
    </source>
</evidence>
<dbReference type="EMBL" id="JAVRRD010000028">
    <property type="protein sequence ID" value="KAK5046798.1"/>
    <property type="molecule type" value="Genomic_DNA"/>
</dbReference>
<reference evidence="1 2" key="1">
    <citation type="submission" date="2023-08" db="EMBL/GenBank/DDBJ databases">
        <title>Black Yeasts Isolated from many extreme environments.</title>
        <authorList>
            <person name="Coleine C."/>
            <person name="Stajich J.E."/>
            <person name="Selbmann L."/>
        </authorList>
    </citation>
    <scope>NUCLEOTIDE SEQUENCE [LARGE SCALE GENOMIC DNA]</scope>
    <source>
        <strain evidence="1 2">CCFEE 5792</strain>
    </source>
</reference>
<keyword evidence="2" id="KW-1185">Reference proteome</keyword>
<dbReference type="GeneID" id="89975318"/>
<dbReference type="AlphaFoldDB" id="A0AAV9MYK0"/>
<dbReference type="Proteomes" id="UP001358417">
    <property type="component" value="Unassembled WGS sequence"/>
</dbReference>
<organism evidence="1 2">
    <name type="scientific">Exophiala bonariae</name>
    <dbReference type="NCBI Taxonomy" id="1690606"/>
    <lineage>
        <taxon>Eukaryota</taxon>
        <taxon>Fungi</taxon>
        <taxon>Dikarya</taxon>
        <taxon>Ascomycota</taxon>
        <taxon>Pezizomycotina</taxon>
        <taxon>Eurotiomycetes</taxon>
        <taxon>Chaetothyriomycetidae</taxon>
        <taxon>Chaetothyriales</taxon>
        <taxon>Herpotrichiellaceae</taxon>
        <taxon>Exophiala</taxon>
    </lineage>
</organism>
<evidence type="ECO:0000313" key="1">
    <source>
        <dbReference type="EMBL" id="KAK5046798.1"/>
    </source>
</evidence>
<evidence type="ECO:0008006" key="3">
    <source>
        <dbReference type="Google" id="ProtNLM"/>
    </source>
</evidence>
<dbReference type="RefSeq" id="XP_064702371.1">
    <property type="nucleotide sequence ID" value="XM_064850705.1"/>
</dbReference>